<dbReference type="Proteomes" id="UP001342314">
    <property type="component" value="Unassembled WGS sequence"/>
</dbReference>
<feature type="compositionally biased region" description="Acidic residues" evidence="5">
    <location>
        <begin position="38"/>
        <end position="55"/>
    </location>
</feature>
<name>A0AAV5G7P3_9BASI</name>
<evidence type="ECO:0000256" key="3">
    <source>
        <dbReference type="ARBA" id="ARBA00022917"/>
    </source>
</evidence>
<keyword evidence="2" id="KW-0396">Initiation factor</keyword>
<evidence type="ECO:0000256" key="4">
    <source>
        <dbReference type="ARBA" id="ARBA00029904"/>
    </source>
</evidence>
<comment type="caution">
    <text evidence="6">The sequence shown here is derived from an EMBL/GenBank/DDBJ whole genome shotgun (WGS) entry which is preliminary data.</text>
</comment>
<keyword evidence="3" id="KW-0648">Protein biosynthesis</keyword>
<feature type="region of interest" description="Disordered" evidence="5">
    <location>
        <begin position="1"/>
        <end position="110"/>
    </location>
</feature>
<proteinExistence type="predicted"/>
<dbReference type="InterPro" id="IPR023194">
    <property type="entry name" value="eIF3-like_dom_sf"/>
</dbReference>
<keyword evidence="7" id="KW-1185">Reference proteome</keyword>
<organism evidence="6 7">
    <name type="scientific">Rhodotorula paludigena</name>
    <dbReference type="NCBI Taxonomy" id="86838"/>
    <lineage>
        <taxon>Eukaryota</taxon>
        <taxon>Fungi</taxon>
        <taxon>Dikarya</taxon>
        <taxon>Basidiomycota</taxon>
        <taxon>Pucciniomycotina</taxon>
        <taxon>Microbotryomycetes</taxon>
        <taxon>Sporidiobolales</taxon>
        <taxon>Sporidiobolaceae</taxon>
        <taxon>Rhodotorula</taxon>
    </lineage>
</organism>
<dbReference type="Pfam" id="PF08597">
    <property type="entry name" value="eIF3_subunit"/>
    <property type="match status" value="1"/>
</dbReference>
<dbReference type="EMBL" id="BQKY01000003">
    <property type="protein sequence ID" value="GJN88520.1"/>
    <property type="molecule type" value="Genomic_DNA"/>
</dbReference>
<protein>
    <recommendedName>
        <fullName evidence="4">Eukaryotic translation initiation factor 3 30 kDa subunit</fullName>
    </recommendedName>
</protein>
<feature type="compositionally biased region" description="Basic and acidic residues" evidence="5">
    <location>
        <begin position="79"/>
        <end position="100"/>
    </location>
</feature>
<dbReference type="InterPro" id="IPR013906">
    <property type="entry name" value="eIF3j"/>
</dbReference>
<dbReference type="AlphaFoldDB" id="A0AAV5G7P3"/>
<dbReference type="PANTHER" id="PTHR21681:SF0">
    <property type="entry name" value="EUKARYOTIC TRANSLATION INITIATION FACTOR 3 SUBUNIT J"/>
    <property type="match status" value="1"/>
</dbReference>
<gene>
    <name evidence="6" type="ORF">Rhopal_001486-T1</name>
</gene>
<feature type="compositionally biased region" description="Low complexity" evidence="5">
    <location>
        <begin position="14"/>
        <end position="30"/>
    </location>
</feature>
<evidence type="ECO:0000313" key="7">
    <source>
        <dbReference type="Proteomes" id="UP001342314"/>
    </source>
</evidence>
<evidence type="ECO:0000313" key="6">
    <source>
        <dbReference type="EMBL" id="GJN88520.1"/>
    </source>
</evidence>
<reference evidence="6 7" key="1">
    <citation type="submission" date="2021-12" db="EMBL/GenBank/DDBJ databases">
        <title>High titer production of polyol ester of fatty acids by Rhodotorula paludigena BS15 towards product separation-free biomass refinery.</title>
        <authorList>
            <person name="Mano J."/>
            <person name="Ono H."/>
            <person name="Tanaka T."/>
            <person name="Naito K."/>
            <person name="Sushida H."/>
            <person name="Ike M."/>
            <person name="Tokuyasu K."/>
            <person name="Kitaoka M."/>
        </authorList>
    </citation>
    <scope>NUCLEOTIDE SEQUENCE [LARGE SCALE GENOMIC DNA]</scope>
    <source>
        <strain evidence="6 7">BS15</strain>
    </source>
</reference>
<accession>A0AAV5G7P3</accession>
<evidence type="ECO:0000256" key="2">
    <source>
        <dbReference type="ARBA" id="ARBA00022540"/>
    </source>
</evidence>
<dbReference type="PANTHER" id="PTHR21681">
    <property type="entry name" value="EUKARYOTIC TRANSLATION INITIATION FACTOR 3 SUBUNIT J"/>
    <property type="match status" value="1"/>
</dbReference>
<dbReference type="GO" id="GO:0005852">
    <property type="term" value="C:eukaryotic translation initiation factor 3 complex"/>
    <property type="evidence" value="ECO:0007669"/>
    <property type="project" value="InterPro"/>
</dbReference>
<evidence type="ECO:0000256" key="1">
    <source>
        <dbReference type="ARBA" id="ARBA00022490"/>
    </source>
</evidence>
<dbReference type="GO" id="GO:0003743">
    <property type="term" value="F:translation initiation factor activity"/>
    <property type="evidence" value="ECO:0007669"/>
    <property type="project" value="UniProtKB-KW"/>
</dbReference>
<keyword evidence="1" id="KW-0963">Cytoplasm</keyword>
<dbReference type="Gene3D" id="1.10.246.60">
    <property type="entry name" value="Eukaryotic translation initiation factor 3 like domains"/>
    <property type="match status" value="1"/>
</dbReference>
<feature type="region of interest" description="Disordered" evidence="5">
    <location>
        <begin position="196"/>
        <end position="218"/>
    </location>
</feature>
<sequence length="249" mass="26498">MPSDWDASSDDDAAAPAAAKLAPAAPAPAKKSSRFADEDASDDDVKDDWDVSDDDDKPKAPAPVVGSMRNKGATKQKIAAKEAEERKKAEDLERKERENDPAALRAKARAAQLRSDMDSAASLFGEASVSDNVLDMNCRTREDFTALASSLSDVLIQKHGGSKLFAAFVDELARALAQPLKSDEVGKVRASMATLAMDKQKGEKAGAKGPGGKPPARMVARGREDLSSFGEVLDDEKAAADFDPDEDFM</sequence>
<evidence type="ECO:0000256" key="5">
    <source>
        <dbReference type="SAM" id="MobiDB-lite"/>
    </source>
</evidence>